<dbReference type="Pfam" id="PF00687">
    <property type="entry name" value="Ribosomal_L1"/>
    <property type="match status" value="1"/>
</dbReference>
<dbReference type="SUPFAM" id="SSF56808">
    <property type="entry name" value="Ribosomal protein L1"/>
    <property type="match status" value="1"/>
</dbReference>
<dbReference type="PANTHER" id="PTHR36427:SF3">
    <property type="entry name" value="LARGE RIBOSOMAL SUBUNIT PROTEIN UL1M"/>
    <property type="match status" value="1"/>
</dbReference>
<keyword evidence="2" id="KW-0689">Ribosomal protein</keyword>
<evidence type="ECO:0008006" key="6">
    <source>
        <dbReference type="Google" id="ProtNLM"/>
    </source>
</evidence>
<dbReference type="Proteomes" id="UP001168990">
    <property type="component" value="Unassembled WGS sequence"/>
</dbReference>
<dbReference type="EMBL" id="JAQQBS010000002">
    <property type="protein sequence ID" value="KAK0174165.1"/>
    <property type="molecule type" value="Genomic_DNA"/>
</dbReference>
<evidence type="ECO:0000313" key="5">
    <source>
        <dbReference type="Proteomes" id="UP001168990"/>
    </source>
</evidence>
<dbReference type="GO" id="GO:1990904">
    <property type="term" value="C:ribonucleoprotein complex"/>
    <property type="evidence" value="ECO:0007669"/>
    <property type="project" value="UniProtKB-KW"/>
</dbReference>
<evidence type="ECO:0000256" key="3">
    <source>
        <dbReference type="ARBA" id="ARBA00023274"/>
    </source>
</evidence>
<dbReference type="InterPro" id="IPR023674">
    <property type="entry name" value="Ribosomal_uL1-like"/>
</dbReference>
<protein>
    <recommendedName>
        <fullName evidence="6">39S ribosomal protein L1, mitochondrial</fullName>
    </recommendedName>
</protein>
<dbReference type="InterPro" id="IPR016095">
    <property type="entry name" value="Ribosomal_uL1_3-a/b-sand"/>
</dbReference>
<dbReference type="Gene3D" id="3.40.50.790">
    <property type="match status" value="1"/>
</dbReference>
<keyword evidence="5" id="KW-1185">Reference proteome</keyword>
<sequence length="353" mass="40082">MAATAGKQLGTLAAAYYHHQKLNLHCYQLCSLLQVRNYAARKGTREKAKKKKVKVEVKKVGFVPPIRQKKTETLTVGELQTDDSWKSEPLDDVWLGKYHKWKVYPFAEAVECHRETHHPTCYNLPNAFINAYIELDMHGEKPTKIVEAFTRTVNVPHVFDHGENRTVIAFAKTPELLQLADKAGATISGDNQLIKRIQKGEISVSDFTAAVAHPEIMADLSVIRGLMKRKFPNPRVGTLGLDLSVLIRKILYGIQYKAVPLEQDITFGRITVPIGRLTMDSKQLEENFIAIIKDVEQVRPKRDGLFITRTSLRCPPSTEVFKVEFQKYFEEKNSADASYESDDDEEIVRTNVI</sequence>
<reference evidence="4" key="1">
    <citation type="journal article" date="2023" name="bioRxiv">
        <title>Scaffold-level genome assemblies of two parasitoid biocontrol wasps reveal the parthenogenesis mechanism and an associated novel virus.</title>
        <authorList>
            <person name="Inwood S."/>
            <person name="Skelly J."/>
            <person name="Guhlin J."/>
            <person name="Harrop T."/>
            <person name="Goldson S."/>
            <person name="Dearden P."/>
        </authorList>
    </citation>
    <scope>NUCLEOTIDE SEQUENCE</scope>
    <source>
        <strain evidence="4">Irish</strain>
        <tissue evidence="4">Whole body</tissue>
    </source>
</reference>
<name>A0AA39FQW1_9HYME</name>
<dbReference type="CDD" id="cd00403">
    <property type="entry name" value="Ribosomal_L1"/>
    <property type="match status" value="1"/>
</dbReference>
<organism evidence="4 5">
    <name type="scientific">Microctonus aethiopoides</name>
    <dbReference type="NCBI Taxonomy" id="144406"/>
    <lineage>
        <taxon>Eukaryota</taxon>
        <taxon>Metazoa</taxon>
        <taxon>Ecdysozoa</taxon>
        <taxon>Arthropoda</taxon>
        <taxon>Hexapoda</taxon>
        <taxon>Insecta</taxon>
        <taxon>Pterygota</taxon>
        <taxon>Neoptera</taxon>
        <taxon>Endopterygota</taxon>
        <taxon>Hymenoptera</taxon>
        <taxon>Apocrita</taxon>
        <taxon>Ichneumonoidea</taxon>
        <taxon>Braconidae</taxon>
        <taxon>Euphorinae</taxon>
        <taxon>Microctonus</taxon>
    </lineage>
</organism>
<reference evidence="4" key="2">
    <citation type="submission" date="2023-03" db="EMBL/GenBank/DDBJ databases">
        <authorList>
            <person name="Inwood S.N."/>
            <person name="Skelly J.G."/>
            <person name="Guhlin J."/>
            <person name="Harrop T.W.R."/>
            <person name="Goldson S.G."/>
            <person name="Dearden P.K."/>
        </authorList>
    </citation>
    <scope>NUCLEOTIDE SEQUENCE</scope>
    <source>
        <strain evidence="4">Irish</strain>
        <tissue evidence="4">Whole body</tissue>
    </source>
</reference>
<keyword evidence="3" id="KW-0687">Ribonucleoprotein</keyword>
<gene>
    <name evidence="4" type="ORF">PV328_007274</name>
</gene>
<dbReference type="InterPro" id="IPR028364">
    <property type="entry name" value="Ribosomal_uL1/biogenesis"/>
</dbReference>
<dbReference type="GO" id="GO:0005840">
    <property type="term" value="C:ribosome"/>
    <property type="evidence" value="ECO:0007669"/>
    <property type="project" value="UniProtKB-KW"/>
</dbReference>
<evidence type="ECO:0000256" key="2">
    <source>
        <dbReference type="ARBA" id="ARBA00022980"/>
    </source>
</evidence>
<dbReference type="PANTHER" id="PTHR36427">
    <property type="entry name" value="54S RIBOSOMAL PROTEIN L1, MITOCHONDRIAL"/>
    <property type="match status" value="1"/>
</dbReference>
<proteinExistence type="inferred from homology"/>
<comment type="similarity">
    <text evidence="1">Belongs to the universal ribosomal protein uL1 family.</text>
</comment>
<dbReference type="AlphaFoldDB" id="A0AA39FQW1"/>
<comment type="caution">
    <text evidence="4">The sequence shown here is derived from an EMBL/GenBank/DDBJ whole genome shotgun (WGS) entry which is preliminary data.</text>
</comment>
<dbReference type="Gene3D" id="3.30.190.20">
    <property type="match status" value="1"/>
</dbReference>
<accession>A0AA39FQW1</accession>
<evidence type="ECO:0000313" key="4">
    <source>
        <dbReference type="EMBL" id="KAK0174165.1"/>
    </source>
</evidence>
<evidence type="ECO:0000256" key="1">
    <source>
        <dbReference type="ARBA" id="ARBA00010531"/>
    </source>
</evidence>